<comment type="similarity">
    <text evidence="1">Belongs to the nitroreductase family.</text>
</comment>
<dbReference type="InterPro" id="IPR000415">
    <property type="entry name" value="Nitroreductase-like"/>
</dbReference>
<gene>
    <name evidence="4" type="ORF">SAMN03080598_01493</name>
</gene>
<dbReference type="Proteomes" id="UP000236736">
    <property type="component" value="Unassembled WGS sequence"/>
</dbReference>
<dbReference type="PANTHER" id="PTHR43673:SF10">
    <property type="entry name" value="NADH DEHYDROGENASE_NAD(P)H NITROREDUCTASE XCC3605-RELATED"/>
    <property type="match status" value="1"/>
</dbReference>
<evidence type="ECO:0000256" key="1">
    <source>
        <dbReference type="ARBA" id="ARBA00007118"/>
    </source>
</evidence>
<dbReference type="SUPFAM" id="SSF55469">
    <property type="entry name" value="FMN-dependent nitroreductase-like"/>
    <property type="match status" value="1"/>
</dbReference>
<protein>
    <submittedName>
        <fullName evidence="4">Nitroreductase family protein</fullName>
    </submittedName>
</protein>
<proteinExistence type="inferred from homology"/>
<keyword evidence="5" id="KW-1185">Reference proteome</keyword>
<evidence type="ECO:0000313" key="5">
    <source>
        <dbReference type="Proteomes" id="UP000236736"/>
    </source>
</evidence>
<feature type="domain" description="Nitroreductase" evidence="3">
    <location>
        <begin position="15"/>
        <end position="82"/>
    </location>
</feature>
<dbReference type="STRING" id="1120964.GCA_001313265_07159"/>
<dbReference type="PANTHER" id="PTHR43673">
    <property type="entry name" value="NAD(P)H NITROREDUCTASE YDGI-RELATED"/>
    <property type="match status" value="1"/>
</dbReference>
<evidence type="ECO:0000256" key="2">
    <source>
        <dbReference type="ARBA" id="ARBA00023002"/>
    </source>
</evidence>
<evidence type="ECO:0000259" key="3">
    <source>
        <dbReference type="Pfam" id="PF00881"/>
    </source>
</evidence>
<dbReference type="InterPro" id="IPR029479">
    <property type="entry name" value="Nitroreductase"/>
</dbReference>
<accession>A0A1H5UZ66</accession>
<dbReference type="OrthoDB" id="9809288at2"/>
<organism evidence="4 5">
    <name type="scientific">Algoriphagus boritolerans DSM 17298 = JCM 18970</name>
    <dbReference type="NCBI Taxonomy" id="1120964"/>
    <lineage>
        <taxon>Bacteria</taxon>
        <taxon>Pseudomonadati</taxon>
        <taxon>Bacteroidota</taxon>
        <taxon>Cytophagia</taxon>
        <taxon>Cytophagales</taxon>
        <taxon>Cyclobacteriaceae</taxon>
        <taxon>Algoriphagus</taxon>
    </lineage>
</organism>
<evidence type="ECO:0000313" key="4">
    <source>
        <dbReference type="EMBL" id="SEF80286.1"/>
    </source>
</evidence>
<sequence length="90" mass="10482">MRIRVQELGFFEAVNQRRSVRIFDQRERFDHDLVKKCMEAGILSPNSSNLQRYNFIRVPESSPLKEPLSRLYMGQKAATTARELVVVITV</sequence>
<name>A0A1H5UZ66_9BACT</name>
<keyword evidence="2" id="KW-0560">Oxidoreductase</keyword>
<dbReference type="RefSeq" id="WP_103924159.1">
    <property type="nucleotide sequence ID" value="NZ_FNVR01000005.1"/>
</dbReference>
<dbReference type="EMBL" id="FNVR01000005">
    <property type="protein sequence ID" value="SEF80286.1"/>
    <property type="molecule type" value="Genomic_DNA"/>
</dbReference>
<dbReference type="Gene3D" id="3.40.109.10">
    <property type="entry name" value="NADH Oxidase"/>
    <property type="match status" value="1"/>
</dbReference>
<dbReference type="AlphaFoldDB" id="A0A1H5UZ66"/>
<reference evidence="5" key="1">
    <citation type="submission" date="2016-10" db="EMBL/GenBank/DDBJ databases">
        <authorList>
            <person name="Varghese N."/>
            <person name="Submissions S."/>
        </authorList>
    </citation>
    <scope>NUCLEOTIDE SEQUENCE [LARGE SCALE GENOMIC DNA]</scope>
    <source>
        <strain evidence="5">DSM 17298</strain>
    </source>
</reference>
<dbReference type="GO" id="GO:0016491">
    <property type="term" value="F:oxidoreductase activity"/>
    <property type="evidence" value="ECO:0007669"/>
    <property type="project" value="UniProtKB-KW"/>
</dbReference>
<dbReference type="Pfam" id="PF00881">
    <property type="entry name" value="Nitroreductase"/>
    <property type="match status" value="1"/>
</dbReference>